<reference evidence="6" key="1">
    <citation type="submission" date="2022-08" db="EMBL/GenBank/DDBJ databases">
        <title>Whole genome sequencing of non-tuberculosis mycobacteria type-strains.</title>
        <authorList>
            <person name="Igarashi Y."/>
            <person name="Osugi A."/>
            <person name="Mitarai S."/>
        </authorList>
    </citation>
    <scope>NUCLEOTIDE SEQUENCE</scope>
    <source>
        <strain evidence="6">DSM 45127</strain>
    </source>
</reference>
<keyword evidence="5" id="KW-0732">Signal</keyword>
<evidence type="ECO:0000256" key="5">
    <source>
        <dbReference type="SAM" id="SignalP"/>
    </source>
</evidence>
<evidence type="ECO:0000256" key="2">
    <source>
        <dbReference type="ARBA" id="ARBA00022692"/>
    </source>
</evidence>
<keyword evidence="7" id="KW-1185">Reference proteome</keyword>
<proteinExistence type="predicted"/>
<dbReference type="Pfam" id="PF04228">
    <property type="entry name" value="Zn_peptidase"/>
    <property type="match status" value="1"/>
</dbReference>
<keyword evidence="4" id="KW-0472">Membrane</keyword>
<accession>A0ABY3VDY6</accession>
<feature type="chain" id="PRO_5045503633" evidence="5">
    <location>
        <begin position="23"/>
        <end position="450"/>
    </location>
</feature>
<comment type="subcellular location">
    <subcellularLocation>
        <location evidence="1">Membrane</location>
        <topology evidence="1">Single-pass membrane protein</topology>
    </subcellularLocation>
</comment>
<name>A0ABY3VDY6_9MYCO</name>
<dbReference type="EMBL" id="CP092488">
    <property type="protein sequence ID" value="UMB67644.1"/>
    <property type="molecule type" value="Genomic_DNA"/>
</dbReference>
<dbReference type="PROSITE" id="PS51257">
    <property type="entry name" value="PROKAR_LIPOPROTEIN"/>
    <property type="match status" value="1"/>
</dbReference>
<evidence type="ECO:0000256" key="3">
    <source>
        <dbReference type="ARBA" id="ARBA00022989"/>
    </source>
</evidence>
<evidence type="ECO:0000313" key="6">
    <source>
        <dbReference type="EMBL" id="UMB67644.1"/>
    </source>
</evidence>
<keyword evidence="2" id="KW-0812">Transmembrane</keyword>
<protein>
    <submittedName>
        <fullName evidence="6">Neutral zinc metallopeptidase</fullName>
    </submittedName>
</protein>
<evidence type="ECO:0000313" key="7">
    <source>
        <dbReference type="Proteomes" id="UP001055336"/>
    </source>
</evidence>
<dbReference type="RefSeq" id="WP_240258106.1">
    <property type="nucleotide sequence ID" value="NZ_CP092488.2"/>
</dbReference>
<dbReference type="PANTHER" id="PTHR30168">
    <property type="entry name" value="PUTATIVE MEMBRANE PROTEIN YPFJ"/>
    <property type="match status" value="1"/>
</dbReference>
<feature type="signal peptide" evidence="5">
    <location>
        <begin position="1"/>
        <end position="22"/>
    </location>
</feature>
<dbReference type="PANTHER" id="PTHR30168:SF0">
    <property type="entry name" value="INNER MEMBRANE PROTEIN"/>
    <property type="match status" value="1"/>
</dbReference>
<organism evidence="6 7">
    <name type="scientific">Mycobacterium paraterrae</name>
    <dbReference type="NCBI Taxonomy" id="577492"/>
    <lineage>
        <taxon>Bacteria</taxon>
        <taxon>Bacillati</taxon>
        <taxon>Actinomycetota</taxon>
        <taxon>Actinomycetes</taxon>
        <taxon>Mycobacteriales</taxon>
        <taxon>Mycobacteriaceae</taxon>
        <taxon>Mycobacterium</taxon>
    </lineage>
</organism>
<evidence type="ECO:0000256" key="1">
    <source>
        <dbReference type="ARBA" id="ARBA00004167"/>
    </source>
</evidence>
<sequence>MPKIGWYSRASVFAAVMVLACAGCSSTKSSTPAAAPAAAADSVQIHGNASDPVNKIVIKAIADLQTFWEGEFPKLYGHDYTPVKGGFYAVTPSSGQFAPCAQAAADISGNAFYCSKADDVAWDVEKLLPDLRKRFGDFVIPVVLAHEWGHAIQARADFQGPTVVKEIQADCFAGAWAAHAAKTEAFKASEDDLDNALAGFLFLRDEPGTEKRDPQAHGSGFDRVNSFRTGFDNGAGSCKGYKVGDPPVVEIPFTNAADVESGGNAPYEDIISGVPNDLEDYWSQVYPKLTGQPWTPLQPARAFNPADPPTCGGQPTSDYVLFYCVPEDYVGFDAVKAMPQIYDQGGDFAVATLIATQYGLAVLAHGGQDATDKLTSLRADCMAGAWAASILLEDRPESAFKMSPGDLDKGITALIVFRGSGDVARQGHGSVRVDAYRDGVMNGAKACVTR</sequence>
<gene>
    <name evidence="6" type="ORF">MKK62_14090</name>
</gene>
<dbReference type="Proteomes" id="UP001055336">
    <property type="component" value="Chromosome"/>
</dbReference>
<keyword evidence="3" id="KW-1133">Transmembrane helix</keyword>
<evidence type="ECO:0000256" key="4">
    <source>
        <dbReference type="ARBA" id="ARBA00023136"/>
    </source>
</evidence>
<dbReference type="InterPro" id="IPR007343">
    <property type="entry name" value="Uncharacterised_pept_Zn_put"/>
</dbReference>